<gene>
    <name evidence="1" type="ORF">Bca52824_054651</name>
</gene>
<name>A0A8X7UPA3_BRACI</name>
<evidence type="ECO:0000313" key="2">
    <source>
        <dbReference type="Proteomes" id="UP000886595"/>
    </source>
</evidence>
<protein>
    <submittedName>
        <fullName evidence="1">Uncharacterized protein</fullName>
    </submittedName>
</protein>
<organism evidence="1 2">
    <name type="scientific">Brassica carinata</name>
    <name type="common">Ethiopian mustard</name>
    <name type="synonym">Abyssinian cabbage</name>
    <dbReference type="NCBI Taxonomy" id="52824"/>
    <lineage>
        <taxon>Eukaryota</taxon>
        <taxon>Viridiplantae</taxon>
        <taxon>Streptophyta</taxon>
        <taxon>Embryophyta</taxon>
        <taxon>Tracheophyta</taxon>
        <taxon>Spermatophyta</taxon>
        <taxon>Magnoliopsida</taxon>
        <taxon>eudicotyledons</taxon>
        <taxon>Gunneridae</taxon>
        <taxon>Pentapetalae</taxon>
        <taxon>rosids</taxon>
        <taxon>malvids</taxon>
        <taxon>Brassicales</taxon>
        <taxon>Brassicaceae</taxon>
        <taxon>Brassiceae</taxon>
        <taxon>Brassica</taxon>
    </lineage>
</organism>
<dbReference type="PANTHER" id="PTHR33710">
    <property type="entry name" value="BNAC02G09200D PROTEIN"/>
    <property type="match status" value="1"/>
</dbReference>
<comment type="caution">
    <text evidence="1">The sequence shown here is derived from an EMBL/GenBank/DDBJ whole genome shotgun (WGS) entry which is preliminary data.</text>
</comment>
<evidence type="ECO:0000313" key="1">
    <source>
        <dbReference type="EMBL" id="KAG2283431.1"/>
    </source>
</evidence>
<dbReference type="OrthoDB" id="1111678at2759"/>
<dbReference type="SUPFAM" id="SSF56219">
    <property type="entry name" value="DNase I-like"/>
    <property type="match status" value="1"/>
</dbReference>
<dbReference type="PANTHER" id="PTHR33710:SF62">
    <property type="entry name" value="DUF4283 DOMAIN PROTEIN"/>
    <property type="match status" value="1"/>
</dbReference>
<dbReference type="EMBL" id="JAAMPC010000011">
    <property type="protein sequence ID" value="KAG2283431.1"/>
    <property type="molecule type" value="Genomic_DNA"/>
</dbReference>
<dbReference type="AlphaFoldDB" id="A0A8X7UPA3"/>
<dbReference type="Gene3D" id="3.60.10.10">
    <property type="entry name" value="Endonuclease/exonuclease/phosphatase"/>
    <property type="match status" value="1"/>
</dbReference>
<dbReference type="Proteomes" id="UP000886595">
    <property type="component" value="Unassembled WGS sequence"/>
</dbReference>
<proteinExistence type="predicted"/>
<reference evidence="1 2" key="1">
    <citation type="submission" date="2020-02" db="EMBL/GenBank/DDBJ databases">
        <authorList>
            <person name="Ma Q."/>
            <person name="Huang Y."/>
            <person name="Song X."/>
            <person name="Pei D."/>
        </authorList>
    </citation>
    <scope>NUCLEOTIDE SEQUENCE [LARGE SCALE GENOMIC DNA]</scope>
    <source>
        <strain evidence="1">Sxm20200214</strain>
        <tissue evidence="1">Leaf</tissue>
    </source>
</reference>
<keyword evidence="2" id="KW-1185">Reference proteome</keyword>
<accession>A0A8X7UPA3</accession>
<sequence>MLQICGMMELPSTGNSFTWSGRRGNLWIQSKLDRAFGNKDWFSQFLAANQAFLPKRGSDHRPVLVKLISSQESYKGSFRFDKRMLHKPLVREAINNAWNSNLQSTNNSVASRLRLCRKALSKWKKENQLNSKDMISKLQADLEDEESLISPSFGRMDFLKRSLVRPYKDEENFWKQKNKDVWILHGDSNTKVFHEAVKASRSRNEIGKLLDKNGFYQRSKASKGQVAIQYFLDLFKSTNSENYTEFFHDFPKKVTSVMNHHLTMKVSAKEVKDAVFSIKLHAPERWNVWSFFQSFGTL</sequence>
<dbReference type="InterPro" id="IPR036691">
    <property type="entry name" value="Endo/exonu/phosph_ase_sf"/>
</dbReference>